<protein>
    <submittedName>
        <fullName evidence="2">Uncharacterized protein</fullName>
    </submittedName>
</protein>
<evidence type="ECO:0000313" key="2">
    <source>
        <dbReference type="EMBL" id="KAF2851561.1"/>
    </source>
</evidence>
<dbReference type="EMBL" id="MU006302">
    <property type="protein sequence ID" value="KAF2851561.1"/>
    <property type="molecule type" value="Genomic_DNA"/>
</dbReference>
<reference evidence="2" key="1">
    <citation type="submission" date="2020-01" db="EMBL/GenBank/DDBJ databases">
        <authorList>
            <consortium name="DOE Joint Genome Institute"/>
            <person name="Haridas S."/>
            <person name="Albert R."/>
            <person name="Binder M."/>
            <person name="Bloem J."/>
            <person name="Labutti K."/>
            <person name="Salamov A."/>
            <person name="Andreopoulos B."/>
            <person name="Baker S.E."/>
            <person name="Barry K."/>
            <person name="Bills G."/>
            <person name="Bluhm B.H."/>
            <person name="Cannon C."/>
            <person name="Castanera R."/>
            <person name="Culley D.E."/>
            <person name="Daum C."/>
            <person name="Ezra D."/>
            <person name="Gonzalez J.B."/>
            <person name="Henrissat B."/>
            <person name="Kuo A."/>
            <person name="Liang C."/>
            <person name="Lipzen A."/>
            <person name="Lutzoni F."/>
            <person name="Magnuson J."/>
            <person name="Mondo S."/>
            <person name="Nolan M."/>
            <person name="Ohm R."/>
            <person name="Pangilinan J."/>
            <person name="Park H.-J."/>
            <person name="Ramirez L."/>
            <person name="Alfaro M."/>
            <person name="Sun H."/>
            <person name="Tritt A."/>
            <person name="Yoshinaga Y."/>
            <person name="Zwiers L.-H."/>
            <person name="Turgeon B.G."/>
            <person name="Goodwin S.B."/>
            <person name="Spatafora J.W."/>
            <person name="Crous P.W."/>
            <person name="Grigoriev I.V."/>
        </authorList>
    </citation>
    <scope>NUCLEOTIDE SEQUENCE</scope>
    <source>
        <strain evidence="2">IPT5</strain>
    </source>
</reference>
<sequence>MRQDREIVDSRAGQTKPPLIAQSKTAHYIIPRRRLCATTARGTSSTRRVFAVDLDVAKEGIMTSCSTDPGLEREMSGGAVLVPEAPEDARYSMIRPSNPSPLTQPSEHQQQSLLQQQALDARLAAGRWATLPPCLVGTSVHVAPVHGCCHESRQTEPAFVSLVLNCTSPMAG</sequence>
<evidence type="ECO:0000256" key="1">
    <source>
        <dbReference type="SAM" id="MobiDB-lite"/>
    </source>
</evidence>
<gene>
    <name evidence="2" type="ORF">T440DRAFT_67166</name>
</gene>
<organism evidence="2 3">
    <name type="scientific">Plenodomus tracheiphilus IPT5</name>
    <dbReference type="NCBI Taxonomy" id="1408161"/>
    <lineage>
        <taxon>Eukaryota</taxon>
        <taxon>Fungi</taxon>
        <taxon>Dikarya</taxon>
        <taxon>Ascomycota</taxon>
        <taxon>Pezizomycotina</taxon>
        <taxon>Dothideomycetes</taxon>
        <taxon>Pleosporomycetidae</taxon>
        <taxon>Pleosporales</taxon>
        <taxon>Pleosporineae</taxon>
        <taxon>Leptosphaeriaceae</taxon>
        <taxon>Plenodomus</taxon>
    </lineage>
</organism>
<dbReference type="AlphaFoldDB" id="A0A6A7B7W8"/>
<keyword evidence="3" id="KW-1185">Reference proteome</keyword>
<proteinExistence type="predicted"/>
<name>A0A6A7B7W8_9PLEO</name>
<feature type="region of interest" description="Disordered" evidence="1">
    <location>
        <begin position="91"/>
        <end position="110"/>
    </location>
</feature>
<feature type="compositionally biased region" description="Polar residues" evidence="1">
    <location>
        <begin position="95"/>
        <end position="108"/>
    </location>
</feature>
<evidence type="ECO:0000313" key="3">
    <source>
        <dbReference type="Proteomes" id="UP000799423"/>
    </source>
</evidence>
<accession>A0A6A7B7W8</accession>
<dbReference type="Proteomes" id="UP000799423">
    <property type="component" value="Unassembled WGS sequence"/>
</dbReference>